<organism evidence="1 2">
    <name type="scientific">Ancylostoma ceylanicum</name>
    <dbReference type="NCBI Taxonomy" id="53326"/>
    <lineage>
        <taxon>Eukaryota</taxon>
        <taxon>Metazoa</taxon>
        <taxon>Ecdysozoa</taxon>
        <taxon>Nematoda</taxon>
        <taxon>Chromadorea</taxon>
        <taxon>Rhabditida</taxon>
        <taxon>Rhabditina</taxon>
        <taxon>Rhabditomorpha</taxon>
        <taxon>Strongyloidea</taxon>
        <taxon>Ancylostomatidae</taxon>
        <taxon>Ancylostomatinae</taxon>
        <taxon>Ancylostoma</taxon>
    </lineage>
</organism>
<evidence type="ECO:0000313" key="1">
    <source>
        <dbReference type="EMBL" id="EYB87273.1"/>
    </source>
</evidence>
<dbReference type="Proteomes" id="UP000024635">
    <property type="component" value="Unassembled WGS sequence"/>
</dbReference>
<dbReference type="EMBL" id="JARK01001602">
    <property type="protein sequence ID" value="EYB87273.1"/>
    <property type="molecule type" value="Genomic_DNA"/>
</dbReference>
<comment type="caution">
    <text evidence="1">The sequence shown here is derived from an EMBL/GenBank/DDBJ whole genome shotgun (WGS) entry which is preliminary data.</text>
</comment>
<gene>
    <name evidence="1" type="primary">Acey_s0266.g727</name>
    <name evidence="1" type="ORF">Y032_0266g727</name>
</gene>
<dbReference type="AlphaFoldDB" id="A0A016S9D0"/>
<accession>A0A016S9D0</accession>
<sequence>MKRLIGLGLTMLQRCSRLSRDATGSALFKPMRHNFWRSYNYRDLPRILTNQSRSSGSMKFKLRAVCSSRTTTSGKCAGHVCVAQHTPAFHLYLQLVVVVLAATAAAGEDGPEGAWRPEVRDIQSSISHPHSHIHILTHPLTHPNPNRSVID</sequence>
<proteinExistence type="predicted"/>
<name>A0A016S9D0_9BILA</name>
<protein>
    <submittedName>
        <fullName evidence="1">Uncharacterized protein</fullName>
    </submittedName>
</protein>
<reference evidence="2" key="1">
    <citation type="journal article" date="2015" name="Nat. Genet.">
        <title>The genome and transcriptome of the zoonotic hookworm Ancylostoma ceylanicum identify infection-specific gene families.</title>
        <authorList>
            <person name="Schwarz E.M."/>
            <person name="Hu Y."/>
            <person name="Antoshechkin I."/>
            <person name="Miller M.M."/>
            <person name="Sternberg P.W."/>
            <person name="Aroian R.V."/>
        </authorList>
    </citation>
    <scope>NUCLEOTIDE SEQUENCE</scope>
    <source>
        <strain evidence="2">HY135</strain>
    </source>
</reference>
<keyword evidence="2" id="KW-1185">Reference proteome</keyword>
<evidence type="ECO:0000313" key="2">
    <source>
        <dbReference type="Proteomes" id="UP000024635"/>
    </source>
</evidence>